<evidence type="ECO:0000256" key="2">
    <source>
        <dbReference type="SAM" id="MobiDB-lite"/>
    </source>
</evidence>
<evidence type="ECO:0000256" key="3">
    <source>
        <dbReference type="SAM" id="SignalP"/>
    </source>
</evidence>
<feature type="chain" id="PRO_5042272143" description="EF-hand domain-containing protein" evidence="3">
    <location>
        <begin position="21"/>
        <end position="273"/>
    </location>
</feature>
<feature type="region of interest" description="Disordered" evidence="2">
    <location>
        <begin position="234"/>
        <end position="273"/>
    </location>
</feature>
<name>A0AAE0GJL5_9CHLO</name>
<dbReference type="PROSITE" id="PS00018">
    <property type="entry name" value="EF_HAND_1"/>
    <property type="match status" value="1"/>
</dbReference>
<keyword evidence="5" id="KW-1185">Reference proteome</keyword>
<evidence type="ECO:0008006" key="6">
    <source>
        <dbReference type="Google" id="ProtNLM"/>
    </source>
</evidence>
<reference evidence="4 5" key="1">
    <citation type="journal article" date="2015" name="Genome Biol. Evol.">
        <title>Comparative Genomics of a Bacterivorous Green Alga Reveals Evolutionary Causalities and Consequences of Phago-Mixotrophic Mode of Nutrition.</title>
        <authorList>
            <person name="Burns J.A."/>
            <person name="Paasch A."/>
            <person name="Narechania A."/>
            <person name="Kim E."/>
        </authorList>
    </citation>
    <scope>NUCLEOTIDE SEQUENCE [LARGE SCALE GENOMIC DNA]</scope>
    <source>
        <strain evidence="4 5">PLY_AMNH</strain>
    </source>
</reference>
<evidence type="ECO:0000313" key="4">
    <source>
        <dbReference type="EMBL" id="KAK3279464.1"/>
    </source>
</evidence>
<gene>
    <name evidence="4" type="ORF">CYMTET_12656</name>
</gene>
<organism evidence="4 5">
    <name type="scientific">Cymbomonas tetramitiformis</name>
    <dbReference type="NCBI Taxonomy" id="36881"/>
    <lineage>
        <taxon>Eukaryota</taxon>
        <taxon>Viridiplantae</taxon>
        <taxon>Chlorophyta</taxon>
        <taxon>Pyramimonadophyceae</taxon>
        <taxon>Pyramimonadales</taxon>
        <taxon>Pyramimonadaceae</taxon>
        <taxon>Cymbomonas</taxon>
    </lineage>
</organism>
<dbReference type="CDD" id="cd00041">
    <property type="entry name" value="CUB"/>
    <property type="match status" value="1"/>
</dbReference>
<feature type="non-terminal residue" evidence="4">
    <location>
        <position position="273"/>
    </location>
</feature>
<proteinExistence type="predicted"/>
<dbReference type="Gene3D" id="2.60.120.290">
    <property type="entry name" value="Spermadhesin, CUB domain"/>
    <property type="match status" value="1"/>
</dbReference>
<protein>
    <recommendedName>
        <fullName evidence="6">EF-hand domain-containing protein</fullName>
    </recommendedName>
</protein>
<dbReference type="AlphaFoldDB" id="A0AAE0GJL5"/>
<comment type="caution">
    <text evidence="4">The sequence shown here is derived from an EMBL/GenBank/DDBJ whole genome shotgun (WGS) entry which is preliminary data.</text>
</comment>
<accession>A0AAE0GJL5</accession>
<feature type="signal peptide" evidence="3">
    <location>
        <begin position="1"/>
        <end position="20"/>
    </location>
</feature>
<keyword evidence="1" id="KW-1015">Disulfide bond</keyword>
<keyword evidence="3" id="KW-0732">Signal</keyword>
<dbReference type="Proteomes" id="UP001190700">
    <property type="component" value="Unassembled WGS sequence"/>
</dbReference>
<dbReference type="InterPro" id="IPR035914">
    <property type="entry name" value="Sperma_CUB_dom_sf"/>
</dbReference>
<evidence type="ECO:0000256" key="1">
    <source>
        <dbReference type="ARBA" id="ARBA00023157"/>
    </source>
</evidence>
<dbReference type="InterPro" id="IPR018247">
    <property type="entry name" value="EF_Hand_1_Ca_BS"/>
</dbReference>
<dbReference type="EMBL" id="LGRX02004878">
    <property type="protein sequence ID" value="KAK3279464.1"/>
    <property type="molecule type" value="Genomic_DNA"/>
</dbReference>
<sequence length="273" mass="30187">MKALSTFVYLQLFYQGVAFASRTAQCSLPPFYLFDKDQDGYLSQREYENLQARAIEQNEKRVERNNSGYVDTAKTEVVEETYDESKEKLVKLPAVGVNHGYPIHRYDSRRFLLEDTQANTSVSEGGTFTVLSGDCETTDGGQCIQSPNWDGEALYPSLTRCEMQVTESGVLQVLSFSMEPSDATYGCYDFLGVNGLYYCDTAPQGVFVSADSSLFFISDESVQYTGFRICWANVPPPQPPQPPPQPPNPEPPTSPPSPPLPPTPPPLPPPTPA</sequence>
<evidence type="ECO:0000313" key="5">
    <source>
        <dbReference type="Proteomes" id="UP001190700"/>
    </source>
</evidence>
<dbReference type="SUPFAM" id="SSF49854">
    <property type="entry name" value="Spermadhesin, CUB domain"/>
    <property type="match status" value="1"/>
</dbReference>
<dbReference type="InterPro" id="IPR000859">
    <property type="entry name" value="CUB_dom"/>
</dbReference>